<dbReference type="Gene3D" id="3.40.50.1820">
    <property type="entry name" value="alpha/beta hydrolase"/>
    <property type="match status" value="1"/>
</dbReference>
<dbReference type="InterPro" id="IPR000008">
    <property type="entry name" value="C2_dom"/>
</dbReference>
<dbReference type="Proteomes" id="UP001318860">
    <property type="component" value="Unassembled WGS sequence"/>
</dbReference>
<dbReference type="PROSITE" id="PS50004">
    <property type="entry name" value="C2"/>
    <property type="match status" value="1"/>
</dbReference>
<gene>
    <name evidence="4" type="ORF">DH2020_035728</name>
</gene>
<dbReference type="InterPro" id="IPR029058">
    <property type="entry name" value="AB_hydrolase_fold"/>
</dbReference>
<keyword evidence="1" id="KW-0378">Hydrolase</keyword>
<keyword evidence="5" id="KW-1185">Reference proteome</keyword>
<evidence type="ECO:0000256" key="1">
    <source>
        <dbReference type="ARBA" id="ARBA00022801"/>
    </source>
</evidence>
<dbReference type="InterPro" id="IPR002921">
    <property type="entry name" value="Fungal_lipase-type"/>
</dbReference>
<dbReference type="Gene3D" id="2.60.40.150">
    <property type="entry name" value="C2 domain"/>
    <property type="match status" value="1"/>
</dbReference>
<dbReference type="InterPro" id="IPR035892">
    <property type="entry name" value="C2_domain_sf"/>
</dbReference>
<feature type="compositionally biased region" description="Low complexity" evidence="2">
    <location>
        <begin position="410"/>
        <end position="423"/>
    </location>
</feature>
<evidence type="ECO:0000313" key="5">
    <source>
        <dbReference type="Proteomes" id="UP001318860"/>
    </source>
</evidence>
<evidence type="ECO:0000259" key="3">
    <source>
        <dbReference type="PROSITE" id="PS50004"/>
    </source>
</evidence>
<accession>A0ABR0V8E7</accession>
<proteinExistence type="predicted"/>
<evidence type="ECO:0000256" key="2">
    <source>
        <dbReference type="SAM" id="MobiDB-lite"/>
    </source>
</evidence>
<comment type="caution">
    <text evidence="4">The sequence shown here is derived from an EMBL/GenBank/DDBJ whole genome shotgun (WGS) entry which is preliminary data.</text>
</comment>
<dbReference type="EMBL" id="JABTTQ020001572">
    <property type="protein sequence ID" value="KAK6130519.1"/>
    <property type="molecule type" value="Genomic_DNA"/>
</dbReference>
<organism evidence="4 5">
    <name type="scientific">Rehmannia glutinosa</name>
    <name type="common">Chinese foxglove</name>
    <dbReference type="NCBI Taxonomy" id="99300"/>
    <lineage>
        <taxon>Eukaryota</taxon>
        <taxon>Viridiplantae</taxon>
        <taxon>Streptophyta</taxon>
        <taxon>Embryophyta</taxon>
        <taxon>Tracheophyta</taxon>
        <taxon>Spermatophyta</taxon>
        <taxon>Magnoliopsida</taxon>
        <taxon>eudicotyledons</taxon>
        <taxon>Gunneridae</taxon>
        <taxon>Pentapetalae</taxon>
        <taxon>asterids</taxon>
        <taxon>lamiids</taxon>
        <taxon>Lamiales</taxon>
        <taxon>Orobanchaceae</taxon>
        <taxon>Rehmannieae</taxon>
        <taxon>Rehmannia</taxon>
    </lineage>
</organism>
<feature type="domain" description="C2" evidence="3">
    <location>
        <begin position="154"/>
        <end position="270"/>
    </location>
</feature>
<reference evidence="4 5" key="1">
    <citation type="journal article" date="2021" name="Comput. Struct. Biotechnol. J.">
        <title>De novo genome assembly of the potent medicinal plant Rehmannia glutinosa using nanopore technology.</title>
        <authorList>
            <person name="Ma L."/>
            <person name="Dong C."/>
            <person name="Song C."/>
            <person name="Wang X."/>
            <person name="Zheng X."/>
            <person name="Niu Y."/>
            <person name="Chen S."/>
            <person name="Feng W."/>
        </authorList>
    </citation>
    <scope>NUCLEOTIDE SEQUENCE [LARGE SCALE GENOMIC DNA]</scope>
    <source>
        <strain evidence="4">DH-2019</strain>
    </source>
</reference>
<dbReference type="CDD" id="cd00519">
    <property type="entry name" value="Lipase_3"/>
    <property type="match status" value="1"/>
</dbReference>
<dbReference type="Pfam" id="PF01764">
    <property type="entry name" value="Lipase_3"/>
    <property type="match status" value="1"/>
</dbReference>
<dbReference type="PANTHER" id="PTHR47759:SF2">
    <property type="entry name" value="TRIGLYCERIDE LIPASE"/>
    <property type="match status" value="1"/>
</dbReference>
<feature type="region of interest" description="Disordered" evidence="2">
    <location>
        <begin position="377"/>
        <end position="423"/>
    </location>
</feature>
<dbReference type="SUPFAM" id="SSF49562">
    <property type="entry name" value="C2 domain (Calcium/lipid-binding domain, CaLB)"/>
    <property type="match status" value="1"/>
</dbReference>
<dbReference type="SMART" id="SM00239">
    <property type="entry name" value="C2"/>
    <property type="match status" value="1"/>
</dbReference>
<dbReference type="SUPFAM" id="SSF53474">
    <property type="entry name" value="alpha/beta-Hydrolases"/>
    <property type="match status" value="1"/>
</dbReference>
<name>A0ABR0V8E7_REHGL</name>
<protein>
    <recommendedName>
        <fullName evidence="3">C2 domain-containing protein</fullName>
    </recommendedName>
</protein>
<dbReference type="CDD" id="cd00030">
    <property type="entry name" value="C2"/>
    <property type="match status" value="1"/>
</dbReference>
<dbReference type="Pfam" id="PF00168">
    <property type="entry name" value="C2"/>
    <property type="match status" value="1"/>
</dbReference>
<evidence type="ECO:0000313" key="4">
    <source>
        <dbReference type="EMBL" id="KAK6130519.1"/>
    </source>
</evidence>
<sequence>MATLQFHFQLSPCTFPKLIHFKNPHSFSFSKKLLFSKRLFSAKKFNGVLSSRFISYCQANTTVSSSSSAEIDKSVSMESVNERPPFDINLAVVLAGFAFEAYTTPPEKIGKREMDAAKCQTVFLSECKTLLNMMINEIEKMPDEHGRAPIISQCQHDVRKQQSFLREIYDGQLFVKLKKGFNFPAMDPWGTSDPYVIMQLDSQVVKSKVKWGTKEPTWNEEFALNIKQPPMHDLQVAAWDANLVTPHKRMGNACIDLENLCDGKLAQRSNNILLLVGNSHEVLLDLEGMGGGGKIEVEIKYKSFEKIDDEKKWWKIPIVTEFLQKNGFEPALKMIVGSEAVPAREFVQFAFGQLKSINDSYLQKDWFSNTKISSDPNLKTEGFANETSQNQDTCKGEPESDNNVVDNTHNSSQESQSGENSWSDKQFWKDLADSVNQNVVQKLGLPAPEKIKWDGFDLLKNIGSQSREIAEASYVESGLATPNNQEAVDGDAKDGSTPINTEQILPDVKKVTQDILRQTDSILGALMVVNAAVSKLNKGAGLIGKSEDTSTEAKTEVSEDKESQALISQQNGLVLNEKEAEEMRALFSTAESAMEAWAMLANALGHPTFIKSEFEKICFLDNEETDTQARMQVAIWRDPERKRLVIAFRGTEQSRWKDLRTDLMLVPAGLNPERIGGDFKKEVQVHSGFLSAYDSVRTRLISLIKQAIGHRDESLDLLAKWHIYVTGHSLGGALATLLALELSSSQLAKHGAISVTMYNFGSPRVGNRRFAEIYNEENVDVLEDGYQGDVIGEATPDVLVSEFMRGEKELVENILNTEINIFRAIRDGSALMQHMEDFYYITLLENVRSNYQSIGGSQSADQKSSI</sequence>
<dbReference type="PANTHER" id="PTHR47759">
    <property type="entry name" value="OS04G0509100 PROTEIN"/>
    <property type="match status" value="1"/>
</dbReference>